<feature type="domain" description="SLH" evidence="2">
    <location>
        <begin position="817"/>
        <end position="880"/>
    </location>
</feature>
<dbReference type="SUPFAM" id="SSF50974">
    <property type="entry name" value="Nitrous oxide reductase, N-terminal domain"/>
    <property type="match status" value="1"/>
</dbReference>
<dbReference type="InterPro" id="IPR011045">
    <property type="entry name" value="N2O_reductase_N"/>
</dbReference>
<dbReference type="EMBL" id="QMFB01000018">
    <property type="protein sequence ID" value="RAV17658.1"/>
    <property type="molecule type" value="Genomic_DNA"/>
</dbReference>
<evidence type="ECO:0000313" key="4">
    <source>
        <dbReference type="Proteomes" id="UP000250369"/>
    </source>
</evidence>
<dbReference type="InterPro" id="IPR019405">
    <property type="entry name" value="Lactonase_7-beta_prop"/>
</dbReference>
<reference evidence="3 4" key="1">
    <citation type="journal article" date="2009" name="Int. J. Syst. Evol. Microbiol.">
        <title>Paenibacillus contaminans sp. nov., isolated from a contaminated laboratory plate.</title>
        <authorList>
            <person name="Chou J.H."/>
            <person name="Lee J.H."/>
            <person name="Lin M.C."/>
            <person name="Chang P.S."/>
            <person name="Arun A.B."/>
            <person name="Young C.C."/>
            <person name="Chen W.M."/>
        </authorList>
    </citation>
    <scope>NUCLEOTIDE SEQUENCE [LARGE SCALE GENOMIC DNA]</scope>
    <source>
        <strain evidence="3 4">CKOBP-6</strain>
    </source>
</reference>
<feature type="region of interest" description="Disordered" evidence="1">
    <location>
        <begin position="546"/>
        <end position="577"/>
    </location>
</feature>
<feature type="domain" description="SLH" evidence="2">
    <location>
        <begin position="886"/>
        <end position="949"/>
    </location>
</feature>
<dbReference type="Proteomes" id="UP000250369">
    <property type="component" value="Unassembled WGS sequence"/>
</dbReference>
<dbReference type="PANTHER" id="PTHR47197:SF3">
    <property type="entry name" value="DIHYDRO-HEME D1 DEHYDROGENASE"/>
    <property type="match status" value="1"/>
</dbReference>
<dbReference type="InterPro" id="IPR051200">
    <property type="entry name" value="Host-pathogen_enzymatic-act"/>
</dbReference>
<dbReference type="InterPro" id="IPR011048">
    <property type="entry name" value="Haem_d1_sf"/>
</dbReference>
<dbReference type="Pfam" id="PF00395">
    <property type="entry name" value="SLH"/>
    <property type="match status" value="3"/>
</dbReference>
<organism evidence="3 4">
    <name type="scientific">Paenibacillus contaminans</name>
    <dbReference type="NCBI Taxonomy" id="450362"/>
    <lineage>
        <taxon>Bacteria</taxon>
        <taxon>Bacillati</taxon>
        <taxon>Bacillota</taxon>
        <taxon>Bacilli</taxon>
        <taxon>Bacillales</taxon>
        <taxon>Paenibacillaceae</taxon>
        <taxon>Paenibacillus</taxon>
    </lineage>
</organism>
<dbReference type="RefSeq" id="WP_113034023.1">
    <property type="nucleotide sequence ID" value="NZ_QMFB01000018.1"/>
</dbReference>
<dbReference type="NCBIfam" id="TIGR02276">
    <property type="entry name" value="beta_rpt_yvtn"/>
    <property type="match status" value="2"/>
</dbReference>
<feature type="domain" description="SLH" evidence="2">
    <location>
        <begin position="956"/>
        <end position="1017"/>
    </location>
</feature>
<dbReference type="Gene3D" id="2.130.10.10">
    <property type="entry name" value="YVTN repeat-like/Quinoprotein amine dehydrogenase"/>
    <property type="match status" value="2"/>
</dbReference>
<dbReference type="PROSITE" id="PS51272">
    <property type="entry name" value="SLH"/>
    <property type="match status" value="3"/>
</dbReference>
<comment type="caution">
    <text evidence="3">The sequence shown here is derived from an EMBL/GenBank/DDBJ whole genome shotgun (WGS) entry which is preliminary data.</text>
</comment>
<accession>A0A329MD75</accession>
<dbReference type="OrthoDB" id="2480681at2"/>
<dbReference type="InterPro" id="IPR011964">
    <property type="entry name" value="YVTN_b-propeller_repeat"/>
</dbReference>
<sequence>MIVAVLLTAGLPVSQAEASASSSNAAAGRGPHAVAVNPDTNRIYVANVDSDNVSVLQDSDGGIVTVATVEVGTTPYALALNPVTNKIYVANADSDTVTVIDGVTNNAVEVEVGIQPFAVAVNPVTDKIYVANIGDDTITVIDGATNHTTSIDTGKSPFAVAVNEATNTIYVANIDSDTVTVIDGLSHATLTVPTGAGPNDLAVNPLNGNVYVTNFYDNTVTVIDGVTNGTSTLITGTTPTAVKVNETTGKIYVANDSSNNVTVINGGDHSISTVSVGAGPNALAINADTNKIYVANYDSNSVTVIDGASLLTSTVSAGTNPIAAAVNEAMNKVYAANFNSDEITVISEERVTAADLSTLAVSTGSLSPTFDPSITSYTVHVGNEVTGVTVTAETYDSSARISVTEEVYANSAEIPVSLHVGANVLPIVVHAADELTSKTYTVTIYRAGVTEPNADLSGLNVSAGTLQPSFTPEVSAYSLNVGYEVNSLSVIAVTYDPATTMKINGIPHGSGVPLSMRLQTGANQAVIVTTAEDGLTSKTYTLTVNRAEAQISPKPSDTSTTNTPKPKPTDDDVKKSSDGVILGSGAATLTVTAAAGTNGKATSTSMLHADSLTKAFSLLKEEASLARTITFEMSGTEAIRKVGIPAKVLVAAASENPDAAIKLKAGNVGYTLPINFPTLTSFLKQLGSKMENAIVYITMETIDDPTKERLVEQARAAGIGLIGDIIDFSLAVEADGSKQVFADFGRTYVNRSIALTGTAGSTGATGTGAMDITQATAVRIDPITGDVFFVPSVLITSNGMTEARIFRPGNSLYAIAQTKRSFTDLQGHWSQNDVELLASKLIVNGRTETGFVPEGNVTRAEFVSLIVRALGVEEDSMTTQMSIQPNTHSFTDVGQSDWFAGVVGAATKAHIVSGFEDGTFRPNDTITREQMAVILSNALSFADKPVAVAGKLNPLLDVYQDKAAMSSWARVAAAQMLESGVMTGITDRLFAPQDIATRAQAVVVIKRLLQAAGFINL</sequence>
<dbReference type="AlphaFoldDB" id="A0A329MD75"/>
<feature type="compositionally biased region" description="Low complexity" evidence="1">
    <location>
        <begin position="552"/>
        <end position="564"/>
    </location>
</feature>
<gene>
    <name evidence="3" type="ORF">DQG23_26360</name>
</gene>
<proteinExistence type="predicted"/>
<protein>
    <recommendedName>
        <fullName evidence="2">SLH domain-containing protein</fullName>
    </recommendedName>
</protein>
<dbReference type="Pfam" id="PF12733">
    <property type="entry name" value="Cadherin-like"/>
    <property type="match status" value="2"/>
</dbReference>
<evidence type="ECO:0000256" key="1">
    <source>
        <dbReference type="SAM" id="MobiDB-lite"/>
    </source>
</evidence>
<evidence type="ECO:0000313" key="3">
    <source>
        <dbReference type="EMBL" id="RAV17658.1"/>
    </source>
</evidence>
<name>A0A329MD75_9BACL</name>
<dbReference type="PANTHER" id="PTHR47197">
    <property type="entry name" value="PROTEIN NIRF"/>
    <property type="match status" value="1"/>
</dbReference>
<dbReference type="InterPro" id="IPR025883">
    <property type="entry name" value="Cadherin-like_domain"/>
</dbReference>
<feature type="compositionally biased region" description="Basic and acidic residues" evidence="1">
    <location>
        <begin position="567"/>
        <end position="577"/>
    </location>
</feature>
<dbReference type="InterPro" id="IPR015943">
    <property type="entry name" value="WD40/YVTN_repeat-like_dom_sf"/>
</dbReference>
<dbReference type="Pfam" id="PF10282">
    <property type="entry name" value="Lactonase"/>
    <property type="match status" value="1"/>
</dbReference>
<dbReference type="InterPro" id="IPR001119">
    <property type="entry name" value="SLH_dom"/>
</dbReference>
<keyword evidence="4" id="KW-1185">Reference proteome</keyword>
<dbReference type="SUPFAM" id="SSF51004">
    <property type="entry name" value="C-terminal (heme d1) domain of cytochrome cd1-nitrite reductase"/>
    <property type="match status" value="1"/>
</dbReference>
<evidence type="ECO:0000259" key="2">
    <source>
        <dbReference type="PROSITE" id="PS51272"/>
    </source>
</evidence>